<keyword evidence="3 7" id="KW-0479">Metal-binding</keyword>
<protein>
    <recommendedName>
        <fullName evidence="12">Cytochrome P450</fullName>
    </recommendedName>
</protein>
<keyword evidence="6 8" id="KW-0503">Monooxygenase</keyword>
<proteinExistence type="inferred from homology"/>
<dbReference type="Proteomes" id="UP000242875">
    <property type="component" value="Unassembled WGS sequence"/>
</dbReference>
<evidence type="ECO:0000256" key="7">
    <source>
        <dbReference type="PIRSR" id="PIRSR602401-1"/>
    </source>
</evidence>
<gene>
    <name evidence="10" type="ORF">BZG36_02121</name>
</gene>
<feature type="transmembrane region" description="Helical" evidence="9">
    <location>
        <begin position="35"/>
        <end position="57"/>
    </location>
</feature>
<dbReference type="InterPro" id="IPR036396">
    <property type="entry name" value="Cyt_P450_sf"/>
</dbReference>
<dbReference type="PRINTS" id="PR00385">
    <property type="entry name" value="P450"/>
</dbReference>
<evidence type="ECO:0000313" key="10">
    <source>
        <dbReference type="EMBL" id="OZJ05032.1"/>
    </source>
</evidence>
<keyword evidence="2 7" id="KW-0349">Heme</keyword>
<feature type="binding site" description="axial binding residue" evidence="7">
    <location>
        <position position="461"/>
    </location>
    <ligand>
        <name>heme</name>
        <dbReference type="ChEBI" id="CHEBI:30413"/>
    </ligand>
    <ligandPart>
        <name>Fe</name>
        <dbReference type="ChEBI" id="CHEBI:18248"/>
    </ligandPart>
</feature>
<keyword evidence="11" id="KW-1185">Reference proteome</keyword>
<reference evidence="10 11" key="1">
    <citation type="journal article" date="2017" name="Mycologia">
        <title>Bifiguratus adelaidae, gen. et sp. nov., a new member of Mucoromycotina in endophytic and soil-dwelling habitats.</title>
        <authorList>
            <person name="Torres-Cruz T.J."/>
            <person name="Billingsley Tobias T.L."/>
            <person name="Almatruk M."/>
            <person name="Hesse C."/>
            <person name="Kuske C.R."/>
            <person name="Desiro A."/>
            <person name="Benucci G.M."/>
            <person name="Bonito G."/>
            <person name="Stajich J.E."/>
            <person name="Dunlap C."/>
            <person name="Arnold A.E."/>
            <person name="Porras-Alfaro A."/>
        </authorList>
    </citation>
    <scope>NUCLEOTIDE SEQUENCE [LARGE SCALE GENOMIC DNA]</scope>
    <source>
        <strain evidence="10 11">AZ0501</strain>
    </source>
</reference>
<dbReference type="InterPro" id="IPR002401">
    <property type="entry name" value="Cyt_P450_E_grp-I"/>
</dbReference>
<dbReference type="PANTHER" id="PTHR24291">
    <property type="entry name" value="CYTOCHROME P450 FAMILY 4"/>
    <property type="match status" value="1"/>
</dbReference>
<evidence type="ECO:0000256" key="9">
    <source>
        <dbReference type="SAM" id="Phobius"/>
    </source>
</evidence>
<accession>A0A261Y367</accession>
<dbReference type="AlphaFoldDB" id="A0A261Y367"/>
<dbReference type="SUPFAM" id="SSF48264">
    <property type="entry name" value="Cytochrome P450"/>
    <property type="match status" value="1"/>
</dbReference>
<dbReference type="InterPro" id="IPR017972">
    <property type="entry name" value="Cyt_P450_CS"/>
</dbReference>
<dbReference type="CDD" id="cd00302">
    <property type="entry name" value="cytochrome_P450"/>
    <property type="match status" value="1"/>
</dbReference>
<evidence type="ECO:0000256" key="2">
    <source>
        <dbReference type="ARBA" id="ARBA00022617"/>
    </source>
</evidence>
<name>A0A261Y367_9FUNG</name>
<sequence length="505" mass="57984">MSQVTDSAQQVLTQVQGYLHRYLDFLDRSKVTLPLIGAVAASTVVPFAAFFGYLLYWDSYTTRFLNKIKGIPSPQGRRSLLGHVVKGQRDFTEMLYGWVQECGSVYAVQIMHMRWVVTTEPEDIKAILVTDNIQKGGTHDQLSTFFGPSNLLTMHHGPGEPYKAQRSLMNQAFKMKYIRAIHPIFLKNAKLFAQELQEWNGRSINFVFEITRVTLNIISEVIGAQHAPPEFQKSMTVLVHQLSNPLLSFPGCGYLLRHVLFQKHIKVVDKFIYKAIYDRIGQRKRGITKGSEQRDYMDILLDAEENGLKFTPAEIKDHLFIFFLAGHETTANTLSWMIYSLCTTPSAEAALLKEIDSLSEEMKFESEDMRKMVYTQHCFNETLRLYPPATATARTTQAPYTLPSHPHVVIPKHTEVMTFFYGVQRDPKYWERANDFWPERWENPPKNPYSFTPFSAGERICIGKNFFYNEAAILVREMFKKSRFELDKSYEANGVPTTKSGFVAA</sequence>
<evidence type="ECO:0000256" key="5">
    <source>
        <dbReference type="ARBA" id="ARBA00023004"/>
    </source>
</evidence>
<dbReference type="GO" id="GO:0020037">
    <property type="term" value="F:heme binding"/>
    <property type="evidence" value="ECO:0007669"/>
    <property type="project" value="InterPro"/>
</dbReference>
<evidence type="ECO:0000256" key="3">
    <source>
        <dbReference type="ARBA" id="ARBA00022723"/>
    </source>
</evidence>
<keyword evidence="4 8" id="KW-0560">Oxidoreductase</keyword>
<dbReference type="GO" id="GO:0005506">
    <property type="term" value="F:iron ion binding"/>
    <property type="evidence" value="ECO:0007669"/>
    <property type="project" value="InterPro"/>
</dbReference>
<evidence type="ECO:0008006" key="12">
    <source>
        <dbReference type="Google" id="ProtNLM"/>
    </source>
</evidence>
<evidence type="ECO:0000256" key="6">
    <source>
        <dbReference type="ARBA" id="ARBA00023033"/>
    </source>
</evidence>
<comment type="caution">
    <text evidence="10">The sequence shown here is derived from an EMBL/GenBank/DDBJ whole genome shotgun (WGS) entry which is preliminary data.</text>
</comment>
<dbReference type="InterPro" id="IPR050196">
    <property type="entry name" value="Cytochrome_P450_Monoox"/>
</dbReference>
<dbReference type="Gene3D" id="1.10.630.10">
    <property type="entry name" value="Cytochrome P450"/>
    <property type="match status" value="1"/>
</dbReference>
<dbReference type="PROSITE" id="PS00086">
    <property type="entry name" value="CYTOCHROME_P450"/>
    <property type="match status" value="1"/>
</dbReference>
<dbReference type="GO" id="GO:0004497">
    <property type="term" value="F:monooxygenase activity"/>
    <property type="evidence" value="ECO:0007669"/>
    <property type="project" value="UniProtKB-KW"/>
</dbReference>
<evidence type="ECO:0000313" key="11">
    <source>
        <dbReference type="Proteomes" id="UP000242875"/>
    </source>
</evidence>
<keyword evidence="9" id="KW-0812">Transmembrane</keyword>
<keyword evidence="9" id="KW-1133">Transmembrane helix</keyword>
<keyword evidence="5 7" id="KW-0408">Iron</keyword>
<comment type="cofactor">
    <cofactor evidence="7">
        <name>heme</name>
        <dbReference type="ChEBI" id="CHEBI:30413"/>
    </cofactor>
</comment>
<dbReference type="OrthoDB" id="1470350at2759"/>
<dbReference type="PANTHER" id="PTHR24291:SF50">
    <property type="entry name" value="BIFUNCTIONAL ALBAFLAVENONE MONOOXYGENASE_TERPENE SYNTHASE"/>
    <property type="match status" value="1"/>
</dbReference>
<dbReference type="InterPro" id="IPR001128">
    <property type="entry name" value="Cyt_P450"/>
</dbReference>
<organism evidence="10 11">
    <name type="scientific">Bifiguratus adelaidae</name>
    <dbReference type="NCBI Taxonomy" id="1938954"/>
    <lineage>
        <taxon>Eukaryota</taxon>
        <taxon>Fungi</taxon>
        <taxon>Fungi incertae sedis</taxon>
        <taxon>Mucoromycota</taxon>
        <taxon>Mucoromycotina</taxon>
        <taxon>Endogonomycetes</taxon>
        <taxon>Endogonales</taxon>
        <taxon>Endogonales incertae sedis</taxon>
        <taxon>Bifiguratus</taxon>
    </lineage>
</organism>
<comment type="similarity">
    <text evidence="1 8">Belongs to the cytochrome P450 family.</text>
</comment>
<evidence type="ECO:0000256" key="1">
    <source>
        <dbReference type="ARBA" id="ARBA00010617"/>
    </source>
</evidence>
<dbReference type="GO" id="GO:0016705">
    <property type="term" value="F:oxidoreductase activity, acting on paired donors, with incorporation or reduction of molecular oxygen"/>
    <property type="evidence" value="ECO:0007669"/>
    <property type="project" value="InterPro"/>
</dbReference>
<evidence type="ECO:0000256" key="4">
    <source>
        <dbReference type="ARBA" id="ARBA00023002"/>
    </source>
</evidence>
<dbReference type="PRINTS" id="PR00463">
    <property type="entry name" value="EP450I"/>
</dbReference>
<keyword evidence="9" id="KW-0472">Membrane</keyword>
<dbReference type="EMBL" id="MVBO01000024">
    <property type="protein sequence ID" value="OZJ05032.1"/>
    <property type="molecule type" value="Genomic_DNA"/>
</dbReference>
<dbReference type="Pfam" id="PF00067">
    <property type="entry name" value="p450"/>
    <property type="match status" value="1"/>
</dbReference>
<evidence type="ECO:0000256" key="8">
    <source>
        <dbReference type="RuleBase" id="RU000461"/>
    </source>
</evidence>